<evidence type="ECO:0000256" key="1">
    <source>
        <dbReference type="SAM" id="Phobius"/>
    </source>
</evidence>
<dbReference type="EMBL" id="VSRR010000257">
    <property type="protein sequence ID" value="MPC13096.1"/>
    <property type="molecule type" value="Genomic_DNA"/>
</dbReference>
<organism evidence="2 3">
    <name type="scientific">Portunus trituberculatus</name>
    <name type="common">Swimming crab</name>
    <name type="synonym">Neptunus trituberculatus</name>
    <dbReference type="NCBI Taxonomy" id="210409"/>
    <lineage>
        <taxon>Eukaryota</taxon>
        <taxon>Metazoa</taxon>
        <taxon>Ecdysozoa</taxon>
        <taxon>Arthropoda</taxon>
        <taxon>Crustacea</taxon>
        <taxon>Multicrustacea</taxon>
        <taxon>Malacostraca</taxon>
        <taxon>Eumalacostraca</taxon>
        <taxon>Eucarida</taxon>
        <taxon>Decapoda</taxon>
        <taxon>Pleocyemata</taxon>
        <taxon>Brachyura</taxon>
        <taxon>Eubrachyura</taxon>
        <taxon>Portunoidea</taxon>
        <taxon>Portunidae</taxon>
        <taxon>Portuninae</taxon>
        <taxon>Portunus</taxon>
    </lineage>
</organism>
<dbReference type="Proteomes" id="UP000324222">
    <property type="component" value="Unassembled WGS sequence"/>
</dbReference>
<keyword evidence="3" id="KW-1185">Reference proteome</keyword>
<feature type="transmembrane region" description="Helical" evidence="1">
    <location>
        <begin position="29"/>
        <end position="50"/>
    </location>
</feature>
<protein>
    <submittedName>
        <fullName evidence="2">Uncharacterized protein</fullName>
    </submittedName>
</protein>
<comment type="caution">
    <text evidence="2">The sequence shown here is derived from an EMBL/GenBank/DDBJ whole genome shotgun (WGS) entry which is preliminary data.</text>
</comment>
<gene>
    <name evidence="2" type="ORF">E2C01_005815</name>
</gene>
<proteinExistence type="predicted"/>
<evidence type="ECO:0000313" key="2">
    <source>
        <dbReference type="EMBL" id="MPC13096.1"/>
    </source>
</evidence>
<name>A0A5B7CXL3_PORTR</name>
<sequence length="58" mass="6554">MSSFGYYSLVFAYLFSGPCCVSSHHNSIIFLLVSLYIQFYVLSSVGFWVIGPFSWGDL</sequence>
<dbReference type="AlphaFoldDB" id="A0A5B7CXL3"/>
<keyword evidence="1" id="KW-0472">Membrane</keyword>
<keyword evidence="1" id="KW-0812">Transmembrane</keyword>
<keyword evidence="1" id="KW-1133">Transmembrane helix</keyword>
<reference evidence="2 3" key="1">
    <citation type="submission" date="2019-05" db="EMBL/GenBank/DDBJ databases">
        <title>Another draft genome of Portunus trituberculatus and its Hox gene families provides insights of decapod evolution.</title>
        <authorList>
            <person name="Jeong J.-H."/>
            <person name="Song I."/>
            <person name="Kim S."/>
            <person name="Choi T."/>
            <person name="Kim D."/>
            <person name="Ryu S."/>
            <person name="Kim W."/>
        </authorList>
    </citation>
    <scope>NUCLEOTIDE SEQUENCE [LARGE SCALE GENOMIC DNA]</scope>
    <source>
        <tissue evidence="2">Muscle</tissue>
    </source>
</reference>
<feature type="transmembrane region" description="Helical" evidence="1">
    <location>
        <begin position="6"/>
        <end position="22"/>
    </location>
</feature>
<accession>A0A5B7CXL3</accession>
<evidence type="ECO:0000313" key="3">
    <source>
        <dbReference type="Proteomes" id="UP000324222"/>
    </source>
</evidence>